<sequence length="638" mass="72323">MCGIAGMASMSHPDPGLVRRMCDVLVHRGPDGAGFHSDEHAALGMRRLAIIDVATGDQPVYSEDNRVVAVFNGEIYNFPELREMLIARGHRLRTAGDSECLVHLYEEFGVDLVHRLRGMFAFAIWDRDRRRLVLARDRVGKKPLYWRSDHSSIRFASELKSLARDPGMDREIDPVALHHYLTYLYVPAPWSIYQGVHKLPPGHVLVWEDGGITVDRYWRLNRVPRPVVDQRAEEERLRELLLEATRIRMVSERPLGAFLSGGVDSSAIVAAMAMQSNEPVKTFSIGFEDSRYDERHKARMVADRYSTDHHELVVTSDLLDVLPRLAWHFDEPFADSSAIPSFYVAQLSRQHVTVALNGDGGDECFGGYQRYALMDQTRRIPCIPQPFAAMLARTGALISERSAPKSRSQRLGRLMGFTAAHPSQRYARLISYFTPEQKSAIYSDPLRDLLAEVDSYRLLEEVFQDSSAETDVGRVLDVDTLTYLPGDLLVKVDITTMANSLEGRSPFLDHHLMEWAAALPSAFHVRRGQTKLLLKRAVAPWLPQQLLRYPKQGFGVPLAAWLRGELRELAHDLLTDDTARGRGLFRPAAVQELLRQHIDGVDHSVRLWALLQFELWHRTHAVPGTWSRDEVQCPVPQI</sequence>
<dbReference type="InterPro" id="IPR014729">
    <property type="entry name" value="Rossmann-like_a/b/a_fold"/>
</dbReference>
<organism evidence="13 14">
    <name type="scientific">Streptosporangium minutum</name>
    <dbReference type="NCBI Taxonomy" id="569862"/>
    <lineage>
        <taxon>Bacteria</taxon>
        <taxon>Bacillati</taxon>
        <taxon>Actinomycetota</taxon>
        <taxon>Actinomycetes</taxon>
        <taxon>Streptosporangiales</taxon>
        <taxon>Streptosporangiaceae</taxon>
        <taxon>Streptosporangium</taxon>
    </lineage>
</organism>
<evidence type="ECO:0000313" key="13">
    <source>
        <dbReference type="EMBL" id="OUC97974.1"/>
    </source>
</evidence>
<comment type="catalytic activity">
    <reaction evidence="8">
        <text>L-aspartate + L-glutamine + ATP + H2O = L-asparagine + L-glutamate + AMP + diphosphate + H(+)</text>
        <dbReference type="Rhea" id="RHEA:12228"/>
        <dbReference type="ChEBI" id="CHEBI:15377"/>
        <dbReference type="ChEBI" id="CHEBI:15378"/>
        <dbReference type="ChEBI" id="CHEBI:29985"/>
        <dbReference type="ChEBI" id="CHEBI:29991"/>
        <dbReference type="ChEBI" id="CHEBI:30616"/>
        <dbReference type="ChEBI" id="CHEBI:33019"/>
        <dbReference type="ChEBI" id="CHEBI:58048"/>
        <dbReference type="ChEBI" id="CHEBI:58359"/>
        <dbReference type="ChEBI" id="CHEBI:456215"/>
        <dbReference type="EC" id="6.3.5.4"/>
    </reaction>
</comment>
<dbReference type="InterPro" id="IPR017932">
    <property type="entry name" value="GATase_2_dom"/>
</dbReference>
<feature type="binding site" evidence="10">
    <location>
        <position position="285"/>
    </location>
    <ligand>
        <name>ATP</name>
        <dbReference type="ChEBI" id="CHEBI:30616"/>
    </ligand>
</feature>
<evidence type="ECO:0000256" key="9">
    <source>
        <dbReference type="PIRSR" id="PIRSR001589-1"/>
    </source>
</evidence>
<dbReference type="Pfam" id="PF00733">
    <property type="entry name" value="Asn_synthase"/>
    <property type="match status" value="1"/>
</dbReference>
<protein>
    <recommendedName>
        <fullName evidence="3">asparagine synthase (glutamine-hydrolyzing)</fullName>
        <ecNumber evidence="3">6.3.5.4</ecNumber>
    </recommendedName>
</protein>
<dbReference type="Gene3D" id="3.60.20.10">
    <property type="entry name" value="Glutamine Phosphoribosylpyrophosphate, subunit 1, domain 1"/>
    <property type="match status" value="1"/>
</dbReference>
<evidence type="ECO:0000256" key="2">
    <source>
        <dbReference type="ARBA" id="ARBA00005752"/>
    </source>
</evidence>
<feature type="domain" description="Glutamine amidotransferase type-2" evidence="12">
    <location>
        <begin position="2"/>
        <end position="210"/>
    </location>
</feature>
<accession>A0A243RSE5</accession>
<dbReference type="CDD" id="cd00712">
    <property type="entry name" value="AsnB"/>
    <property type="match status" value="1"/>
</dbReference>
<dbReference type="InterPro" id="IPR001962">
    <property type="entry name" value="Asn_synthase"/>
</dbReference>
<feature type="binding site" evidence="10">
    <location>
        <position position="97"/>
    </location>
    <ligand>
        <name>L-glutamine</name>
        <dbReference type="ChEBI" id="CHEBI:58359"/>
    </ligand>
</feature>
<name>A0A243RSE5_9ACTN</name>
<dbReference type="EMBL" id="NGFP01000028">
    <property type="protein sequence ID" value="OUC97974.1"/>
    <property type="molecule type" value="Genomic_DNA"/>
</dbReference>
<evidence type="ECO:0000256" key="11">
    <source>
        <dbReference type="PIRSR" id="PIRSR001589-3"/>
    </source>
</evidence>
<dbReference type="GO" id="GO:0005524">
    <property type="term" value="F:ATP binding"/>
    <property type="evidence" value="ECO:0007669"/>
    <property type="project" value="UniProtKB-KW"/>
</dbReference>
<dbReference type="Pfam" id="PF13537">
    <property type="entry name" value="GATase_7"/>
    <property type="match status" value="1"/>
</dbReference>
<proteinExistence type="inferred from homology"/>
<dbReference type="SUPFAM" id="SSF52402">
    <property type="entry name" value="Adenine nucleotide alpha hydrolases-like"/>
    <property type="match status" value="1"/>
</dbReference>
<dbReference type="GO" id="GO:0006529">
    <property type="term" value="P:asparagine biosynthetic process"/>
    <property type="evidence" value="ECO:0007669"/>
    <property type="project" value="UniProtKB-KW"/>
</dbReference>
<keyword evidence="4 10" id="KW-0547">Nucleotide-binding</keyword>
<comment type="caution">
    <text evidence="13">The sequence shown here is derived from an EMBL/GenBank/DDBJ whole genome shotgun (WGS) entry which is preliminary data.</text>
</comment>
<dbReference type="Proteomes" id="UP000194761">
    <property type="component" value="Unassembled WGS sequence"/>
</dbReference>
<dbReference type="PIRSF" id="PIRSF001589">
    <property type="entry name" value="Asn_synthetase_glu-h"/>
    <property type="match status" value="1"/>
</dbReference>
<dbReference type="PANTHER" id="PTHR43284:SF1">
    <property type="entry name" value="ASPARAGINE SYNTHETASE"/>
    <property type="match status" value="1"/>
</dbReference>
<feature type="active site" description="For GATase activity" evidence="9">
    <location>
        <position position="2"/>
    </location>
</feature>
<dbReference type="InterPro" id="IPR029055">
    <property type="entry name" value="Ntn_hydrolases_N"/>
</dbReference>
<gene>
    <name evidence="13" type="ORF">CA984_09015</name>
</gene>
<dbReference type="PANTHER" id="PTHR43284">
    <property type="entry name" value="ASPARAGINE SYNTHETASE (GLUTAMINE-HYDROLYZING)"/>
    <property type="match status" value="1"/>
</dbReference>
<dbReference type="EC" id="6.3.5.4" evidence="3"/>
<keyword evidence="14" id="KW-1185">Reference proteome</keyword>
<dbReference type="PROSITE" id="PS51278">
    <property type="entry name" value="GATASE_TYPE_2"/>
    <property type="match status" value="1"/>
</dbReference>
<dbReference type="NCBIfam" id="TIGR01536">
    <property type="entry name" value="asn_synth_AEB"/>
    <property type="match status" value="1"/>
</dbReference>
<dbReference type="GO" id="GO:0005829">
    <property type="term" value="C:cytosol"/>
    <property type="evidence" value="ECO:0007669"/>
    <property type="project" value="TreeGrafter"/>
</dbReference>
<evidence type="ECO:0000256" key="1">
    <source>
        <dbReference type="ARBA" id="ARBA00005187"/>
    </source>
</evidence>
<evidence type="ECO:0000259" key="12">
    <source>
        <dbReference type="PROSITE" id="PS51278"/>
    </source>
</evidence>
<feature type="site" description="Important for beta-aspartyl-AMP intermediate formation" evidence="11">
    <location>
        <position position="359"/>
    </location>
</feature>
<evidence type="ECO:0000256" key="10">
    <source>
        <dbReference type="PIRSR" id="PIRSR001589-2"/>
    </source>
</evidence>
<dbReference type="GO" id="GO:0004066">
    <property type="term" value="F:asparagine synthase (glutamine-hydrolyzing) activity"/>
    <property type="evidence" value="ECO:0007669"/>
    <property type="project" value="UniProtKB-EC"/>
</dbReference>
<dbReference type="Gene3D" id="3.40.50.620">
    <property type="entry name" value="HUPs"/>
    <property type="match status" value="1"/>
</dbReference>
<keyword evidence="7 9" id="KW-0315">Glutamine amidotransferase</keyword>
<comment type="pathway">
    <text evidence="1">Amino-acid biosynthesis; L-asparagine biosynthesis; L-asparagine from L-aspartate (L-Gln route): step 1/1.</text>
</comment>
<keyword evidence="5 10" id="KW-0067">ATP-binding</keyword>
<dbReference type="CDD" id="cd01991">
    <property type="entry name" value="Asn_synthase_B_C"/>
    <property type="match status" value="1"/>
</dbReference>
<evidence type="ECO:0000313" key="14">
    <source>
        <dbReference type="Proteomes" id="UP000194761"/>
    </source>
</evidence>
<dbReference type="AlphaFoldDB" id="A0A243RSE5"/>
<evidence type="ECO:0000256" key="6">
    <source>
        <dbReference type="ARBA" id="ARBA00022888"/>
    </source>
</evidence>
<reference evidence="13 14" key="1">
    <citation type="submission" date="2017-05" db="EMBL/GenBank/DDBJ databases">
        <title>Biotechnological potential of actinobacteria isolated from South African environments.</title>
        <authorList>
            <person name="Le Roes-Hill M."/>
            <person name="Prins A."/>
            <person name="Durrell K.A."/>
        </authorList>
    </citation>
    <scope>NUCLEOTIDE SEQUENCE [LARGE SCALE GENOMIC DNA]</scope>
    <source>
        <strain evidence="13">M26</strain>
    </source>
</reference>
<keyword evidence="9" id="KW-0028">Amino-acid biosynthesis</keyword>
<dbReference type="InterPro" id="IPR006426">
    <property type="entry name" value="Asn_synth_AEB"/>
</dbReference>
<evidence type="ECO:0000256" key="8">
    <source>
        <dbReference type="ARBA" id="ARBA00048741"/>
    </source>
</evidence>
<evidence type="ECO:0000256" key="3">
    <source>
        <dbReference type="ARBA" id="ARBA00012737"/>
    </source>
</evidence>
<dbReference type="InterPro" id="IPR051786">
    <property type="entry name" value="ASN_synthetase/amidase"/>
</dbReference>
<evidence type="ECO:0000256" key="7">
    <source>
        <dbReference type="ARBA" id="ARBA00022962"/>
    </source>
</evidence>
<evidence type="ECO:0000256" key="5">
    <source>
        <dbReference type="ARBA" id="ARBA00022840"/>
    </source>
</evidence>
<dbReference type="SUPFAM" id="SSF56235">
    <property type="entry name" value="N-terminal nucleophile aminohydrolases (Ntn hydrolases)"/>
    <property type="match status" value="1"/>
</dbReference>
<dbReference type="InterPro" id="IPR033738">
    <property type="entry name" value="AsnB_N"/>
</dbReference>
<evidence type="ECO:0000256" key="4">
    <source>
        <dbReference type="ARBA" id="ARBA00022741"/>
    </source>
</evidence>
<comment type="similarity">
    <text evidence="2">Belongs to the asparagine synthetase family.</text>
</comment>
<keyword evidence="6 9" id="KW-0061">Asparagine biosynthesis</keyword>